<evidence type="ECO:0000313" key="1">
    <source>
        <dbReference type="EMBL" id="EJW94699.1"/>
    </source>
</evidence>
<dbReference type="EMBL" id="AMCI01006226">
    <property type="protein sequence ID" value="EJW94699.1"/>
    <property type="molecule type" value="Genomic_DNA"/>
</dbReference>
<gene>
    <name evidence="1" type="ORF">EVA_17195</name>
</gene>
<protein>
    <submittedName>
        <fullName evidence="1">Uncharacterized protein</fullName>
    </submittedName>
</protein>
<organism evidence="1">
    <name type="scientific">gut metagenome</name>
    <dbReference type="NCBI Taxonomy" id="749906"/>
    <lineage>
        <taxon>unclassified sequences</taxon>
        <taxon>metagenomes</taxon>
        <taxon>organismal metagenomes</taxon>
    </lineage>
</organism>
<comment type="caution">
    <text evidence="1">The sequence shown here is derived from an EMBL/GenBank/DDBJ whole genome shotgun (WGS) entry which is preliminary data.</text>
</comment>
<reference evidence="1" key="1">
    <citation type="journal article" date="2012" name="PLoS ONE">
        <title>Gene sets for utilization of primary and secondary nutrition supplies in the distal gut of endangered iberian lynx.</title>
        <authorList>
            <person name="Alcaide M."/>
            <person name="Messina E."/>
            <person name="Richter M."/>
            <person name="Bargiela R."/>
            <person name="Peplies J."/>
            <person name="Huws S.A."/>
            <person name="Newbold C.J."/>
            <person name="Golyshin P.N."/>
            <person name="Simon M.A."/>
            <person name="Lopez G."/>
            <person name="Yakimov M.M."/>
            <person name="Ferrer M."/>
        </authorList>
    </citation>
    <scope>NUCLEOTIDE SEQUENCE</scope>
</reference>
<dbReference type="AlphaFoldDB" id="J9G5B2"/>
<name>J9G5B2_9ZZZZ</name>
<accession>J9G5B2</accession>
<proteinExistence type="predicted"/>
<sequence length="58" mass="6364">MATISFLCTSKPQHFEAGYSNSTVCCLSAIIIRLKGCGRKDNSIPDINASKYNTFHPL</sequence>